<feature type="region of interest" description="Disordered" evidence="1">
    <location>
        <begin position="1"/>
        <end position="40"/>
    </location>
</feature>
<evidence type="ECO:0000313" key="3">
    <source>
        <dbReference type="Proteomes" id="UP000739538"/>
    </source>
</evidence>
<reference evidence="2" key="1">
    <citation type="submission" date="2020-04" db="EMBL/GenBank/DDBJ databases">
        <authorList>
            <person name="Zhang T."/>
        </authorList>
    </citation>
    <scope>NUCLEOTIDE SEQUENCE</scope>
    <source>
        <strain evidence="2">HKST-UBA02</strain>
    </source>
</reference>
<accession>A0A956NHS2</accession>
<evidence type="ECO:0000313" key="2">
    <source>
        <dbReference type="EMBL" id="MCA9759647.1"/>
    </source>
</evidence>
<gene>
    <name evidence="2" type="ORF">KDA27_27875</name>
</gene>
<dbReference type="AlphaFoldDB" id="A0A956NHS2"/>
<name>A0A956NHS2_UNCEI</name>
<comment type="caution">
    <text evidence="2">The sequence shown here is derived from an EMBL/GenBank/DDBJ whole genome shotgun (WGS) entry which is preliminary data.</text>
</comment>
<sequence length="158" mass="16018">SGMAGGDPHGMGGGSGDPHSGMDMGGMMGGEQDPDAKARTMAPTTDLSLEGIQKATGGQTIGEVWAEKASLAGKPVVVRGKVVKYNGGIMGKNWLHIQDGTGDKAKSTHDLTVTSDAAAKVGDVVVVSGMLVTDKDFGAGYAYDAIIEDANVTVETAH</sequence>
<proteinExistence type="predicted"/>
<feature type="compositionally biased region" description="Gly residues" evidence="1">
    <location>
        <begin position="1"/>
        <end position="16"/>
    </location>
</feature>
<reference evidence="2" key="2">
    <citation type="journal article" date="2021" name="Microbiome">
        <title>Successional dynamics and alternative stable states in a saline activated sludge microbial community over 9 years.</title>
        <authorList>
            <person name="Wang Y."/>
            <person name="Ye J."/>
            <person name="Ju F."/>
            <person name="Liu L."/>
            <person name="Boyd J.A."/>
            <person name="Deng Y."/>
            <person name="Parks D.H."/>
            <person name="Jiang X."/>
            <person name="Yin X."/>
            <person name="Woodcroft B.J."/>
            <person name="Tyson G.W."/>
            <person name="Hugenholtz P."/>
            <person name="Polz M.F."/>
            <person name="Zhang T."/>
        </authorList>
    </citation>
    <scope>NUCLEOTIDE SEQUENCE</scope>
    <source>
        <strain evidence="2">HKST-UBA02</strain>
    </source>
</reference>
<dbReference type="EMBL" id="JAGQHS010000424">
    <property type="protein sequence ID" value="MCA9759647.1"/>
    <property type="molecule type" value="Genomic_DNA"/>
</dbReference>
<dbReference type="Proteomes" id="UP000739538">
    <property type="component" value="Unassembled WGS sequence"/>
</dbReference>
<organism evidence="2 3">
    <name type="scientific">Eiseniibacteriota bacterium</name>
    <dbReference type="NCBI Taxonomy" id="2212470"/>
    <lineage>
        <taxon>Bacteria</taxon>
        <taxon>Candidatus Eiseniibacteriota</taxon>
    </lineage>
</organism>
<evidence type="ECO:0000256" key="1">
    <source>
        <dbReference type="SAM" id="MobiDB-lite"/>
    </source>
</evidence>
<feature type="non-terminal residue" evidence="2">
    <location>
        <position position="1"/>
    </location>
</feature>
<protein>
    <submittedName>
        <fullName evidence="2">Nucleotide-binding protein</fullName>
    </submittedName>
</protein>